<protein>
    <submittedName>
        <fullName evidence="1">Uncharacterized protein</fullName>
    </submittedName>
</protein>
<gene>
    <name evidence="1" type="ORF">PUN28_001078</name>
</gene>
<evidence type="ECO:0000313" key="2">
    <source>
        <dbReference type="Proteomes" id="UP001430953"/>
    </source>
</evidence>
<keyword evidence="2" id="KW-1185">Reference proteome</keyword>
<accession>A0AAW2H2W3</accession>
<reference evidence="1 2" key="1">
    <citation type="submission" date="2023-03" db="EMBL/GenBank/DDBJ databases">
        <title>High recombination rates correlate with genetic variation in Cardiocondyla obscurior ants.</title>
        <authorList>
            <person name="Errbii M."/>
        </authorList>
    </citation>
    <scope>NUCLEOTIDE SEQUENCE [LARGE SCALE GENOMIC DNA]</scope>
    <source>
        <strain evidence="1">Alpha-2009</strain>
        <tissue evidence="1">Whole body</tissue>
    </source>
</reference>
<proteinExistence type="predicted"/>
<dbReference type="Proteomes" id="UP001430953">
    <property type="component" value="Unassembled WGS sequence"/>
</dbReference>
<organism evidence="1 2">
    <name type="scientific">Cardiocondyla obscurior</name>
    <dbReference type="NCBI Taxonomy" id="286306"/>
    <lineage>
        <taxon>Eukaryota</taxon>
        <taxon>Metazoa</taxon>
        <taxon>Ecdysozoa</taxon>
        <taxon>Arthropoda</taxon>
        <taxon>Hexapoda</taxon>
        <taxon>Insecta</taxon>
        <taxon>Pterygota</taxon>
        <taxon>Neoptera</taxon>
        <taxon>Endopterygota</taxon>
        <taxon>Hymenoptera</taxon>
        <taxon>Apocrita</taxon>
        <taxon>Aculeata</taxon>
        <taxon>Formicoidea</taxon>
        <taxon>Formicidae</taxon>
        <taxon>Myrmicinae</taxon>
        <taxon>Cardiocondyla</taxon>
    </lineage>
</organism>
<evidence type="ECO:0000313" key="1">
    <source>
        <dbReference type="EMBL" id="KAL0133885.1"/>
    </source>
</evidence>
<name>A0AAW2H2W3_9HYME</name>
<sequence length="124" mass="13869">MIHKDFEILSCSAVRAVNDFVLPPQLLAVAGMLGALMQNLNSQRHRGARFPSCATRSRQVPMARKRAAVKETPVNGIGMYETQDTTSGCAISNGCQELERLLFERNTCTCYEERHALNNLRKRS</sequence>
<comment type="caution">
    <text evidence="1">The sequence shown here is derived from an EMBL/GenBank/DDBJ whole genome shotgun (WGS) entry which is preliminary data.</text>
</comment>
<dbReference type="EMBL" id="JADYXP020000001">
    <property type="protein sequence ID" value="KAL0133885.1"/>
    <property type="molecule type" value="Genomic_DNA"/>
</dbReference>
<dbReference type="AlphaFoldDB" id="A0AAW2H2W3"/>